<dbReference type="EMBL" id="CAUYUJ010016371">
    <property type="protein sequence ID" value="CAK0864486.1"/>
    <property type="molecule type" value="Genomic_DNA"/>
</dbReference>
<protein>
    <submittedName>
        <fullName evidence="1">Uncharacterized protein</fullName>
    </submittedName>
</protein>
<keyword evidence="2" id="KW-1185">Reference proteome</keyword>
<sequence>MAGSGEAQAAAGAAQATPVLGEDLDETQKCKAAALEAAKTELLDLASTGSMRELGLAEVPNDEMTVAISRGRCAASKTKRALVNAVYARAVKFQQGLDQAGPSGLALKYMTASRLCSIRGWKMAPPRTQDLTVNPDGVVNFSWDDAMEQARLLRAERPHCFQANFNAARSAISQHNSPRVALRLGQELSAWALVLELAHCRRPVPGGEGSQEGGFAGSVAVEGAFQATIMDFGWRCPSISRLVEPSRGEWALQDMLDKMRGIRFCVLGIFAAAVGRFATGDPPITELLCGITGVFLLKDDENLTACYSCLMSTPLENCAGPAGGGFGCLQSFLFISGFNSILMLLNLSSRWQQGTSHGGPFALLSLIFQGFGAVYAWRLSTLVTAAQAEQGGAQEMLRRPLRRAGRARHRPGGFCPAVFSCTPVVLRVQPASVVRIRGHA</sequence>
<evidence type="ECO:0000313" key="1">
    <source>
        <dbReference type="EMBL" id="CAK0864486.1"/>
    </source>
</evidence>
<accession>A0ABN9V0I8</accession>
<comment type="caution">
    <text evidence="1">The sequence shown here is derived from an EMBL/GenBank/DDBJ whole genome shotgun (WGS) entry which is preliminary data.</text>
</comment>
<evidence type="ECO:0000313" key="2">
    <source>
        <dbReference type="Proteomes" id="UP001189429"/>
    </source>
</evidence>
<proteinExistence type="predicted"/>
<name>A0ABN9V0I8_9DINO</name>
<dbReference type="Proteomes" id="UP001189429">
    <property type="component" value="Unassembled WGS sequence"/>
</dbReference>
<reference evidence="1" key="1">
    <citation type="submission" date="2023-10" db="EMBL/GenBank/DDBJ databases">
        <authorList>
            <person name="Chen Y."/>
            <person name="Shah S."/>
            <person name="Dougan E. K."/>
            <person name="Thang M."/>
            <person name="Chan C."/>
        </authorList>
    </citation>
    <scope>NUCLEOTIDE SEQUENCE [LARGE SCALE GENOMIC DNA]</scope>
</reference>
<gene>
    <name evidence="1" type="ORF">PCOR1329_LOCUS52369</name>
</gene>
<organism evidence="1 2">
    <name type="scientific">Prorocentrum cordatum</name>
    <dbReference type="NCBI Taxonomy" id="2364126"/>
    <lineage>
        <taxon>Eukaryota</taxon>
        <taxon>Sar</taxon>
        <taxon>Alveolata</taxon>
        <taxon>Dinophyceae</taxon>
        <taxon>Prorocentrales</taxon>
        <taxon>Prorocentraceae</taxon>
        <taxon>Prorocentrum</taxon>
    </lineage>
</organism>